<dbReference type="VEuPathDB" id="FungiDB:ATEG_00507"/>
<sequence length="268" mass="28167">MGPRNDPRSTVADFEIYLFGITFPIACVLCIAILVQRIRRRVRGGRFTPPAAPKRQMDPNPPNYGGKERADLAVVGRDPSTDVHPPSSPRDSLPSLPSACDILQPLSQLTPLPSSGYLAAVLGRERRARATPTTTTAAAAGAAVAPACLAATGDVLGSVDPPPHANGVPGRGEGRGGGGARSIELAWSDRTLRPSGSSDESCAALDDPQSSAFSPTGWRPDDLPELAGGVSGAGEPQPVQKRSQTVQHLYGVDEEGARAWRRVMMEYS</sequence>
<dbReference type="EMBL" id="BLJY01000003">
    <property type="protein sequence ID" value="GFF14438.1"/>
    <property type="molecule type" value="Genomic_DNA"/>
</dbReference>
<name>A0A5M3YVQ4_ASPTE</name>
<organism evidence="3 4">
    <name type="scientific">Aspergillus terreus</name>
    <dbReference type="NCBI Taxonomy" id="33178"/>
    <lineage>
        <taxon>Eukaryota</taxon>
        <taxon>Fungi</taxon>
        <taxon>Dikarya</taxon>
        <taxon>Ascomycota</taxon>
        <taxon>Pezizomycotina</taxon>
        <taxon>Eurotiomycetes</taxon>
        <taxon>Eurotiomycetidae</taxon>
        <taxon>Eurotiales</taxon>
        <taxon>Aspergillaceae</taxon>
        <taxon>Aspergillus</taxon>
        <taxon>Aspergillus subgen. Circumdati</taxon>
    </lineage>
</organism>
<gene>
    <name evidence="3" type="ORF">ATEIFO6365_0003050400</name>
</gene>
<protein>
    <submittedName>
        <fullName evidence="3">Uncharacterized protein</fullName>
    </submittedName>
</protein>
<dbReference type="Proteomes" id="UP000452235">
    <property type="component" value="Unassembled WGS sequence"/>
</dbReference>
<evidence type="ECO:0000256" key="2">
    <source>
        <dbReference type="SAM" id="Phobius"/>
    </source>
</evidence>
<proteinExistence type="predicted"/>
<dbReference type="AlphaFoldDB" id="A0A5M3YVQ4"/>
<feature type="region of interest" description="Disordered" evidence="1">
    <location>
        <begin position="45"/>
        <end position="97"/>
    </location>
</feature>
<feature type="region of interest" description="Disordered" evidence="1">
    <location>
        <begin position="159"/>
        <end position="244"/>
    </location>
</feature>
<keyword evidence="2" id="KW-0472">Membrane</keyword>
<comment type="caution">
    <text evidence="3">The sequence shown here is derived from an EMBL/GenBank/DDBJ whole genome shotgun (WGS) entry which is preliminary data.</text>
</comment>
<accession>A0A5M3YVQ4</accession>
<feature type="compositionally biased region" description="Gly residues" evidence="1">
    <location>
        <begin position="169"/>
        <end position="180"/>
    </location>
</feature>
<dbReference type="OrthoDB" id="4526693at2759"/>
<evidence type="ECO:0000313" key="3">
    <source>
        <dbReference type="EMBL" id="GFF14438.1"/>
    </source>
</evidence>
<keyword evidence="2" id="KW-1133">Transmembrane helix</keyword>
<keyword evidence="4" id="KW-1185">Reference proteome</keyword>
<keyword evidence="2" id="KW-0812">Transmembrane</keyword>
<evidence type="ECO:0000256" key="1">
    <source>
        <dbReference type="SAM" id="MobiDB-lite"/>
    </source>
</evidence>
<feature type="transmembrane region" description="Helical" evidence="2">
    <location>
        <begin position="16"/>
        <end position="35"/>
    </location>
</feature>
<evidence type="ECO:0000313" key="4">
    <source>
        <dbReference type="Proteomes" id="UP000452235"/>
    </source>
</evidence>
<reference evidence="3 4" key="1">
    <citation type="submission" date="2020-01" db="EMBL/GenBank/DDBJ databases">
        <title>Aspergillus terreus IFO 6365 whole genome shotgun sequence.</title>
        <authorList>
            <person name="Kanamasa S."/>
            <person name="Takahashi H."/>
        </authorList>
    </citation>
    <scope>NUCLEOTIDE SEQUENCE [LARGE SCALE GENOMIC DNA]</scope>
    <source>
        <strain evidence="3 4">IFO 6365</strain>
    </source>
</reference>